<evidence type="ECO:0000256" key="3">
    <source>
        <dbReference type="ARBA" id="ARBA00012737"/>
    </source>
</evidence>
<dbReference type="InterPro" id="IPR017932">
    <property type="entry name" value="GATase_2_dom"/>
</dbReference>
<dbReference type="GO" id="GO:0005829">
    <property type="term" value="C:cytosol"/>
    <property type="evidence" value="ECO:0007669"/>
    <property type="project" value="TreeGrafter"/>
</dbReference>
<keyword evidence="10" id="KW-1185">Reference proteome</keyword>
<evidence type="ECO:0000256" key="5">
    <source>
        <dbReference type="ARBA" id="ARBA00022840"/>
    </source>
</evidence>
<proteinExistence type="inferred from homology"/>
<dbReference type="RefSeq" id="WP_093942316.1">
    <property type="nucleotide sequence ID" value="NZ_CP022521.1"/>
</dbReference>
<dbReference type="GO" id="GO:0004066">
    <property type="term" value="F:asparagine synthase (glutamine-hydrolyzing) activity"/>
    <property type="evidence" value="ECO:0007669"/>
    <property type="project" value="UniProtKB-EC"/>
</dbReference>
<accession>A0A221W647</accession>
<dbReference type="InterPro" id="IPR006426">
    <property type="entry name" value="Asn_synth_AEB"/>
</dbReference>
<keyword evidence="6" id="KW-0061">Asparagine biosynthesis</keyword>
<dbReference type="GO" id="GO:0005524">
    <property type="term" value="F:ATP binding"/>
    <property type="evidence" value="ECO:0007669"/>
    <property type="project" value="UniProtKB-KW"/>
</dbReference>
<evidence type="ECO:0000256" key="1">
    <source>
        <dbReference type="ARBA" id="ARBA00005187"/>
    </source>
</evidence>
<dbReference type="Pfam" id="PF00733">
    <property type="entry name" value="Asn_synthase"/>
    <property type="match status" value="1"/>
</dbReference>
<comment type="similarity">
    <text evidence="2">Belongs to the asparagine synthetase family.</text>
</comment>
<dbReference type="SUPFAM" id="SSF56235">
    <property type="entry name" value="N-terminal nucleophile aminohydrolases (Ntn hydrolases)"/>
    <property type="match status" value="1"/>
</dbReference>
<dbReference type="KEGG" id="ahg:AHOG_17320"/>
<dbReference type="Gene3D" id="3.60.20.10">
    <property type="entry name" value="Glutamine Phosphoribosylpyrophosphate, subunit 1, domain 1"/>
    <property type="match status" value="1"/>
</dbReference>
<dbReference type="InterPro" id="IPR029055">
    <property type="entry name" value="Ntn_hydrolases_N"/>
</dbReference>
<dbReference type="EMBL" id="CP022521">
    <property type="protein sequence ID" value="ASO21089.1"/>
    <property type="molecule type" value="Genomic_DNA"/>
</dbReference>
<dbReference type="Pfam" id="PF13537">
    <property type="entry name" value="GATase_7"/>
    <property type="match status" value="1"/>
</dbReference>
<name>A0A221W647_9PSEU</name>
<dbReference type="InterPro" id="IPR051786">
    <property type="entry name" value="ASN_synthetase/amidase"/>
</dbReference>
<evidence type="ECO:0000256" key="4">
    <source>
        <dbReference type="ARBA" id="ARBA00022741"/>
    </source>
</evidence>
<dbReference type="InterPro" id="IPR014729">
    <property type="entry name" value="Rossmann-like_a/b/a_fold"/>
</dbReference>
<dbReference type="GO" id="GO:0006529">
    <property type="term" value="P:asparagine biosynthetic process"/>
    <property type="evidence" value="ECO:0007669"/>
    <property type="project" value="UniProtKB-KW"/>
</dbReference>
<dbReference type="InterPro" id="IPR001962">
    <property type="entry name" value="Asn_synthase"/>
</dbReference>
<evidence type="ECO:0000256" key="7">
    <source>
        <dbReference type="ARBA" id="ARBA00022962"/>
    </source>
</evidence>
<dbReference type="OrthoDB" id="9763290at2"/>
<dbReference type="CDD" id="cd00712">
    <property type="entry name" value="AsnB"/>
    <property type="match status" value="1"/>
</dbReference>
<dbReference type="CDD" id="cd01991">
    <property type="entry name" value="Asn_synthase_B_C"/>
    <property type="match status" value="1"/>
</dbReference>
<comment type="catalytic activity">
    <reaction evidence="8">
        <text>L-aspartate + L-glutamine + ATP + H2O = L-asparagine + L-glutamate + AMP + diphosphate + H(+)</text>
        <dbReference type="Rhea" id="RHEA:12228"/>
        <dbReference type="ChEBI" id="CHEBI:15377"/>
        <dbReference type="ChEBI" id="CHEBI:15378"/>
        <dbReference type="ChEBI" id="CHEBI:29985"/>
        <dbReference type="ChEBI" id="CHEBI:29991"/>
        <dbReference type="ChEBI" id="CHEBI:30616"/>
        <dbReference type="ChEBI" id="CHEBI:33019"/>
        <dbReference type="ChEBI" id="CHEBI:58048"/>
        <dbReference type="ChEBI" id="CHEBI:58359"/>
        <dbReference type="ChEBI" id="CHEBI:456215"/>
        <dbReference type="EC" id="6.3.5.4"/>
    </reaction>
</comment>
<keyword evidence="7" id="KW-0315">Glutamine amidotransferase</keyword>
<comment type="pathway">
    <text evidence="1">Amino-acid biosynthesis; L-asparagine biosynthesis; L-asparagine from L-aspartate (L-Gln route): step 1/1.</text>
</comment>
<evidence type="ECO:0000313" key="10">
    <source>
        <dbReference type="Proteomes" id="UP000204221"/>
    </source>
</evidence>
<dbReference type="Proteomes" id="UP000204221">
    <property type="component" value="Chromosome"/>
</dbReference>
<dbReference type="NCBIfam" id="TIGR01536">
    <property type="entry name" value="asn_synth_AEB"/>
    <property type="match status" value="1"/>
</dbReference>
<keyword evidence="4" id="KW-0547">Nucleotide-binding</keyword>
<dbReference type="PANTHER" id="PTHR43284:SF1">
    <property type="entry name" value="ASPARAGINE SYNTHETASE"/>
    <property type="match status" value="1"/>
</dbReference>
<evidence type="ECO:0000256" key="6">
    <source>
        <dbReference type="ARBA" id="ARBA00022888"/>
    </source>
</evidence>
<dbReference type="EC" id="6.3.5.4" evidence="3"/>
<keyword evidence="9" id="KW-0436">Ligase</keyword>
<dbReference type="PROSITE" id="PS51278">
    <property type="entry name" value="GATASE_TYPE_2"/>
    <property type="match status" value="1"/>
</dbReference>
<dbReference type="AlphaFoldDB" id="A0A221W647"/>
<evidence type="ECO:0000313" key="9">
    <source>
        <dbReference type="EMBL" id="ASO21089.1"/>
    </source>
</evidence>
<organism evidence="9 10">
    <name type="scientific">Actinoalloteichus hoggarensis</name>
    <dbReference type="NCBI Taxonomy" id="1470176"/>
    <lineage>
        <taxon>Bacteria</taxon>
        <taxon>Bacillati</taxon>
        <taxon>Actinomycetota</taxon>
        <taxon>Actinomycetes</taxon>
        <taxon>Pseudonocardiales</taxon>
        <taxon>Pseudonocardiaceae</taxon>
        <taxon>Actinoalloteichus</taxon>
    </lineage>
</organism>
<evidence type="ECO:0000256" key="2">
    <source>
        <dbReference type="ARBA" id="ARBA00005752"/>
    </source>
</evidence>
<keyword evidence="5" id="KW-0067">ATP-binding</keyword>
<evidence type="ECO:0000256" key="8">
    <source>
        <dbReference type="ARBA" id="ARBA00048741"/>
    </source>
</evidence>
<sequence>MCGFVGWLDFARDLRGEQRILDTMTDTMEDRGPDGRGTWLGRHAALGHRRLSVIDLAGGAQPMISEVGPQRMPVVLAFAGEIYNFVELRAELIALGHEFRTRSDTEVVLHAYLEWGADCAERLNGMFAFAVWDSVLDAMVLVRDRLGVKPLYYAPTPDGVLLASEPKGILANPSFKASLTTEALPILLNSRLALPGETPISGLREVKPGHTVRIDRRGCHETPYWRLSSRPHTDDFDTTLSTIRDLLEDTVERQLVADVPRAAMLSGGLDSSVVAAMAMRRMRRDGEGPLITYSVRFEGEENDFRPTALRPERDAPYAASAARHLGTEHVEVVLTAADLAAAAPAARRARDLPSLGQFDTSMYSMFAALRERCTVALSGEAADEIFGGYPWFHASDLVWRDGFPWLGDAPRLADCLSPDLRAALRPAEFEADRYATLRSQVPRLPGEDRLNARMREVLFFSLQGPLFTLLERKDRMSMAVGLEVRVPFCDHRLLEYVWNVPWSMKAADGREKSLLRMAAADLLPPEILNRRKSAYPAMHDPRQETLARTAVRELVADSSSPLSGLLDHDRVLSLAADQHSTMTHASTAHLLTPLLEVDTWMRETGLDVT</sequence>
<protein>
    <recommendedName>
        <fullName evidence="3">asparagine synthase (glutamine-hydrolyzing)</fullName>
        <ecNumber evidence="3">6.3.5.4</ecNumber>
    </recommendedName>
</protein>
<dbReference type="SUPFAM" id="SSF52402">
    <property type="entry name" value="Adenine nucleotide alpha hydrolases-like"/>
    <property type="match status" value="1"/>
</dbReference>
<gene>
    <name evidence="9" type="primary">asnO2</name>
    <name evidence="9" type="ORF">AHOG_17320</name>
</gene>
<keyword evidence="6" id="KW-0028">Amino-acid biosynthesis</keyword>
<dbReference type="PANTHER" id="PTHR43284">
    <property type="entry name" value="ASPARAGINE SYNTHETASE (GLUTAMINE-HYDROLYZING)"/>
    <property type="match status" value="1"/>
</dbReference>
<dbReference type="InterPro" id="IPR033738">
    <property type="entry name" value="AsnB_N"/>
</dbReference>
<dbReference type="PIRSF" id="PIRSF001589">
    <property type="entry name" value="Asn_synthetase_glu-h"/>
    <property type="match status" value="1"/>
</dbReference>
<dbReference type="Gene3D" id="3.40.50.620">
    <property type="entry name" value="HUPs"/>
    <property type="match status" value="1"/>
</dbReference>
<reference evidence="9 10" key="1">
    <citation type="submission" date="2017-07" db="EMBL/GenBank/DDBJ databases">
        <title>Complete genome sequence of Actinoalloteichus hoggarensis DSM 45943, type strain of Actinoalloteichus hoggarensis.</title>
        <authorList>
            <person name="Ruckert C."/>
            <person name="Nouioui I."/>
            <person name="Willmese J."/>
            <person name="van Wezel G."/>
            <person name="Klenk H.-P."/>
            <person name="Kalinowski J."/>
            <person name="Zotchev S.B."/>
        </authorList>
    </citation>
    <scope>NUCLEOTIDE SEQUENCE [LARGE SCALE GENOMIC DNA]</scope>
    <source>
        <strain evidence="9 10">DSM 45943</strain>
    </source>
</reference>